<name>A0A8C2TCB7_COTJA</name>
<reference evidence="3" key="2">
    <citation type="submission" date="2025-08" db="UniProtKB">
        <authorList>
            <consortium name="Ensembl"/>
        </authorList>
    </citation>
    <scope>IDENTIFICATION</scope>
</reference>
<keyword evidence="4" id="KW-1185">Reference proteome</keyword>
<keyword evidence="2" id="KW-1133">Transmembrane helix</keyword>
<protein>
    <submittedName>
        <fullName evidence="3">Uncharacterized protein</fullName>
    </submittedName>
</protein>
<feature type="region of interest" description="Disordered" evidence="1">
    <location>
        <begin position="81"/>
        <end position="122"/>
    </location>
</feature>
<dbReference type="Proteomes" id="UP000694412">
    <property type="component" value="Chromosome 2"/>
</dbReference>
<keyword evidence="2" id="KW-0812">Transmembrane</keyword>
<accession>A0A8C2TCB7</accession>
<dbReference type="GeneTree" id="ENSGT00950000186387"/>
<feature type="transmembrane region" description="Helical" evidence="2">
    <location>
        <begin position="255"/>
        <end position="277"/>
    </location>
</feature>
<sequence length="288" mass="31946">MATTLPQNAVKGYGVPYIETALTALRAAMQLAKLRRRSAYRSRSSCPHRAAHALCRERRHPSQRRLSLALSWRLRGSLKAAPPCGGGGHRSARPRRREGDGSMASSARVSERRSAGAMSPPLFSLPEARHRFTISTREALHHKTLKPVLNAFNQIPGSENEKKCTLDQAFRVIVEEEIVSSTAYQLIENKLASPGSQGLEGTPRNHPVQPQLKQVPYRIHRKASRWGFNTSRDGGSTGSLGSLFQCSVTLKVRKFLLMFTWNFLCCSLCPLPLILWLGTTKKSLIPSP</sequence>
<dbReference type="Ensembl" id="ENSCJPT00005015754.1">
    <property type="protein sequence ID" value="ENSCJPP00005010673.1"/>
    <property type="gene ID" value="ENSCJPG00005009261.1"/>
</dbReference>
<evidence type="ECO:0000313" key="3">
    <source>
        <dbReference type="Ensembl" id="ENSCJPP00005010673.1"/>
    </source>
</evidence>
<organism evidence="3 4">
    <name type="scientific">Coturnix japonica</name>
    <name type="common">Japanese quail</name>
    <name type="synonym">Coturnix coturnix japonica</name>
    <dbReference type="NCBI Taxonomy" id="93934"/>
    <lineage>
        <taxon>Eukaryota</taxon>
        <taxon>Metazoa</taxon>
        <taxon>Chordata</taxon>
        <taxon>Craniata</taxon>
        <taxon>Vertebrata</taxon>
        <taxon>Euteleostomi</taxon>
        <taxon>Archelosauria</taxon>
        <taxon>Archosauria</taxon>
        <taxon>Dinosauria</taxon>
        <taxon>Saurischia</taxon>
        <taxon>Theropoda</taxon>
        <taxon>Coelurosauria</taxon>
        <taxon>Aves</taxon>
        <taxon>Neognathae</taxon>
        <taxon>Galloanserae</taxon>
        <taxon>Galliformes</taxon>
        <taxon>Phasianidae</taxon>
        <taxon>Perdicinae</taxon>
        <taxon>Coturnix</taxon>
    </lineage>
</organism>
<evidence type="ECO:0000256" key="1">
    <source>
        <dbReference type="SAM" id="MobiDB-lite"/>
    </source>
</evidence>
<evidence type="ECO:0000256" key="2">
    <source>
        <dbReference type="SAM" id="Phobius"/>
    </source>
</evidence>
<reference evidence="3" key="1">
    <citation type="submission" date="2015-11" db="EMBL/GenBank/DDBJ databases">
        <authorList>
            <consortium name="International Coturnix japonica Genome Analysis Consortium"/>
            <person name="Warren W."/>
            <person name="Burt D.W."/>
            <person name="Antin P.B."/>
            <person name="Lanford R."/>
            <person name="Gros J."/>
            <person name="Wilson R.K."/>
        </authorList>
    </citation>
    <scope>NUCLEOTIDE SEQUENCE [LARGE SCALE GENOMIC DNA]</scope>
</reference>
<proteinExistence type="predicted"/>
<evidence type="ECO:0000313" key="4">
    <source>
        <dbReference type="Proteomes" id="UP000694412"/>
    </source>
</evidence>
<dbReference type="AlphaFoldDB" id="A0A8C2TCB7"/>
<reference evidence="3" key="3">
    <citation type="submission" date="2025-09" db="UniProtKB">
        <authorList>
            <consortium name="Ensembl"/>
        </authorList>
    </citation>
    <scope>IDENTIFICATION</scope>
</reference>
<keyword evidence="2" id="KW-0472">Membrane</keyword>